<accession>A0A8D9C939</accession>
<proteinExistence type="predicted"/>
<name>A0A8D9C939_9VIRU</name>
<dbReference type="InterPro" id="IPR002477">
    <property type="entry name" value="Peptidoglycan-bd-like"/>
</dbReference>
<dbReference type="Gene3D" id="1.10.101.10">
    <property type="entry name" value="PGBD-like superfamily/PGBD"/>
    <property type="match status" value="1"/>
</dbReference>
<evidence type="ECO:0000313" key="2">
    <source>
        <dbReference type="EMBL" id="CAG7580752.1"/>
    </source>
</evidence>
<evidence type="ECO:0000259" key="1">
    <source>
        <dbReference type="Pfam" id="PF01471"/>
    </source>
</evidence>
<feature type="domain" description="Peptidoglycan binding-like" evidence="1">
    <location>
        <begin position="11"/>
        <end position="59"/>
    </location>
</feature>
<dbReference type="SUPFAM" id="SSF47090">
    <property type="entry name" value="PGBD-like"/>
    <property type="match status" value="1"/>
</dbReference>
<protein>
    <submittedName>
        <fullName evidence="2">Lysin</fullName>
    </submittedName>
</protein>
<dbReference type="InterPro" id="IPR036365">
    <property type="entry name" value="PGBD-like_sf"/>
</dbReference>
<organism evidence="2">
    <name type="scientific">uncultured marine phage</name>
    <dbReference type="NCBI Taxonomy" id="707152"/>
    <lineage>
        <taxon>Viruses</taxon>
        <taxon>environmental samples</taxon>
    </lineage>
</organism>
<dbReference type="InterPro" id="IPR036366">
    <property type="entry name" value="PGBDSf"/>
</dbReference>
<sequence>MTLKRGSKGPIVKKLQIALKLDGPDGIYGPNTERAVKEYQASKGLVTDGIAGPTTLKSLGVKTTITGKIYTAKQLVAKVKKLSDFKSIPDGYWIIGVRNPVDHPDQFDDMFYFMKGEELVSKTTGTTNPGLSILKGYKKYNKHGAAILESNRWYHGVWKYGLHKGYMPALKQLGNEVTVWRDGDKDHSSEEQGVKMTGWYGINFHTATKSYLGNIVKSTIGGWSAGCQVCNNTKEYMEIINTIKASKQEKVSYCLLREF</sequence>
<dbReference type="EMBL" id="OU342829">
    <property type="protein sequence ID" value="CAG7580752.1"/>
    <property type="molecule type" value="Genomic_DNA"/>
</dbReference>
<reference evidence="2" key="1">
    <citation type="submission" date="2021-06" db="EMBL/GenBank/DDBJ databases">
        <authorList>
            <person name="Gannon L."/>
            <person name="Redgwell R T."/>
            <person name="Michniewski S."/>
            <person name="Harrison D C."/>
            <person name="Millard A."/>
        </authorList>
    </citation>
    <scope>NUCLEOTIDE SEQUENCE</scope>
</reference>
<gene>
    <name evidence="2" type="ORF">SLAVMIC_00544</name>
</gene>
<dbReference type="Pfam" id="PF01471">
    <property type="entry name" value="PG_binding_1"/>
    <property type="match status" value="1"/>
</dbReference>